<keyword evidence="4" id="KW-0804">Transcription</keyword>
<evidence type="ECO:0000256" key="2">
    <source>
        <dbReference type="ARBA" id="ARBA00023015"/>
    </source>
</evidence>
<evidence type="ECO:0000256" key="6">
    <source>
        <dbReference type="ARBA" id="ARBA00070406"/>
    </source>
</evidence>
<dbReference type="InterPro" id="IPR014757">
    <property type="entry name" value="Tscrpt_reg_IclR_C"/>
</dbReference>
<keyword evidence="3" id="KW-0238">DNA-binding</keyword>
<evidence type="ECO:0000313" key="11">
    <source>
        <dbReference type="Proteomes" id="UP000424462"/>
    </source>
</evidence>
<evidence type="ECO:0000256" key="5">
    <source>
        <dbReference type="ARBA" id="ARBA00058938"/>
    </source>
</evidence>
<dbReference type="SMART" id="SM00346">
    <property type="entry name" value="HTH_ICLR"/>
    <property type="match status" value="1"/>
</dbReference>
<dbReference type="PANTHER" id="PTHR30136:SF35">
    <property type="entry name" value="HTH-TYPE TRANSCRIPTIONAL REGULATOR RV1719"/>
    <property type="match status" value="1"/>
</dbReference>
<feature type="domain" description="IclR-ED" evidence="9">
    <location>
        <begin position="88"/>
        <end position="266"/>
    </location>
</feature>
<dbReference type="InterPro" id="IPR050707">
    <property type="entry name" value="HTH_MetabolicPath_Reg"/>
</dbReference>
<dbReference type="GO" id="GO:0003677">
    <property type="term" value="F:DNA binding"/>
    <property type="evidence" value="ECO:0007669"/>
    <property type="project" value="UniProtKB-KW"/>
</dbReference>
<gene>
    <name evidence="10" type="primary">iclR2</name>
    <name evidence="10" type="ORF">COCCU_11615</name>
</gene>
<dbReference type="InterPro" id="IPR029016">
    <property type="entry name" value="GAF-like_dom_sf"/>
</dbReference>
<dbReference type="KEGG" id="cok:COCCU_11615"/>
<dbReference type="InterPro" id="IPR036388">
    <property type="entry name" value="WH-like_DNA-bd_sf"/>
</dbReference>
<dbReference type="Pfam" id="PF09339">
    <property type="entry name" value="HTH_IclR"/>
    <property type="match status" value="1"/>
</dbReference>
<dbReference type="GO" id="GO:0003700">
    <property type="term" value="F:DNA-binding transcription factor activity"/>
    <property type="evidence" value="ECO:0007669"/>
    <property type="project" value="TreeGrafter"/>
</dbReference>
<dbReference type="GO" id="GO:0045892">
    <property type="term" value="P:negative regulation of DNA-templated transcription"/>
    <property type="evidence" value="ECO:0007669"/>
    <property type="project" value="TreeGrafter"/>
</dbReference>
<evidence type="ECO:0000256" key="1">
    <source>
        <dbReference type="ARBA" id="ARBA00022798"/>
    </source>
</evidence>
<feature type="domain" description="HTH iclR-type" evidence="8">
    <location>
        <begin position="27"/>
        <end position="87"/>
    </location>
</feature>
<dbReference type="PROSITE" id="PS51078">
    <property type="entry name" value="ICLR_ED"/>
    <property type="match status" value="1"/>
</dbReference>
<feature type="region of interest" description="Disordered" evidence="7">
    <location>
        <begin position="1"/>
        <end position="26"/>
    </location>
</feature>
<dbReference type="Gene3D" id="1.10.10.10">
    <property type="entry name" value="Winged helix-like DNA-binding domain superfamily/Winged helix DNA-binding domain"/>
    <property type="match status" value="1"/>
</dbReference>
<evidence type="ECO:0000313" key="10">
    <source>
        <dbReference type="EMBL" id="QGU08224.1"/>
    </source>
</evidence>
<keyword evidence="2" id="KW-0805">Transcription regulation</keyword>
<reference evidence="10 11" key="1">
    <citation type="submission" date="2019-11" db="EMBL/GenBank/DDBJ databases">
        <title>Complete genome sequence of Corynebacterium kalinowskii 1959, a novel Corynebacterium species isolated from soil of a small paddock in Vilsendorf, Germany.</title>
        <authorList>
            <person name="Schaffert L."/>
            <person name="Ruwe M."/>
            <person name="Milse J."/>
            <person name="Hanuschka K."/>
            <person name="Ortseifen V."/>
            <person name="Droste J."/>
            <person name="Brandt D."/>
            <person name="Schlueter L."/>
            <person name="Kutter Y."/>
            <person name="Vinke S."/>
            <person name="Viehoefer P."/>
            <person name="Jacob L."/>
            <person name="Luebke N.-C."/>
            <person name="Schulte-Berndt E."/>
            <person name="Hain C."/>
            <person name="Linder M."/>
            <person name="Schmidt P."/>
            <person name="Wollenschlaeger L."/>
            <person name="Luttermann T."/>
            <person name="Thieme E."/>
            <person name="Hassa J."/>
            <person name="Haak M."/>
            <person name="Wittchen M."/>
            <person name="Mentz A."/>
            <person name="Persicke M."/>
            <person name="Busche T."/>
            <person name="Ruckert C."/>
        </authorList>
    </citation>
    <scope>NUCLEOTIDE SEQUENCE [LARGE SCALE GENOMIC DNA]</scope>
    <source>
        <strain evidence="10 11">2039</strain>
    </source>
</reference>
<dbReference type="Gene3D" id="3.30.450.40">
    <property type="match status" value="1"/>
</dbReference>
<evidence type="ECO:0000259" key="8">
    <source>
        <dbReference type="PROSITE" id="PS51077"/>
    </source>
</evidence>
<dbReference type="AlphaFoldDB" id="A0A6B8W3V7"/>
<dbReference type="FunFam" id="1.10.10.10:FF:000056">
    <property type="entry name" value="IclR family transcriptional regulator"/>
    <property type="match status" value="1"/>
</dbReference>
<evidence type="ECO:0000259" key="9">
    <source>
        <dbReference type="PROSITE" id="PS51078"/>
    </source>
</evidence>
<dbReference type="PANTHER" id="PTHR30136">
    <property type="entry name" value="HELIX-TURN-HELIX TRANSCRIPTIONAL REGULATOR, ICLR FAMILY"/>
    <property type="match status" value="1"/>
</dbReference>
<keyword evidence="1" id="KW-0319">Glycerol metabolism</keyword>
<evidence type="ECO:0000256" key="3">
    <source>
        <dbReference type="ARBA" id="ARBA00023125"/>
    </source>
</evidence>
<dbReference type="SUPFAM" id="SSF46785">
    <property type="entry name" value="Winged helix' DNA-binding domain"/>
    <property type="match status" value="1"/>
</dbReference>
<organism evidence="10 11">
    <name type="scientific">Corynebacterium occultum</name>
    <dbReference type="NCBI Taxonomy" id="2675219"/>
    <lineage>
        <taxon>Bacteria</taxon>
        <taxon>Bacillati</taxon>
        <taxon>Actinomycetota</taxon>
        <taxon>Actinomycetes</taxon>
        <taxon>Mycobacteriales</taxon>
        <taxon>Corynebacteriaceae</taxon>
        <taxon>Corynebacterium</taxon>
    </lineage>
</organism>
<dbReference type="Proteomes" id="UP000424462">
    <property type="component" value="Chromosome"/>
</dbReference>
<proteinExistence type="predicted"/>
<dbReference type="Pfam" id="PF01614">
    <property type="entry name" value="IclR_C"/>
    <property type="match status" value="1"/>
</dbReference>
<dbReference type="EMBL" id="CP046455">
    <property type="protein sequence ID" value="QGU08224.1"/>
    <property type="molecule type" value="Genomic_DNA"/>
</dbReference>
<name>A0A6B8W3V7_9CORY</name>
<dbReference type="InterPro" id="IPR036390">
    <property type="entry name" value="WH_DNA-bd_sf"/>
</dbReference>
<dbReference type="InterPro" id="IPR005471">
    <property type="entry name" value="Tscrpt_reg_IclR_N"/>
</dbReference>
<dbReference type="SUPFAM" id="SSF55781">
    <property type="entry name" value="GAF domain-like"/>
    <property type="match status" value="1"/>
</dbReference>
<dbReference type="GO" id="GO:0006071">
    <property type="term" value="P:glycerol metabolic process"/>
    <property type="evidence" value="ECO:0007669"/>
    <property type="project" value="UniProtKB-KW"/>
</dbReference>
<keyword evidence="11" id="KW-1185">Reference proteome</keyword>
<comment type="function">
    <text evidence="5">May be an activator protein for the gylABX operon.</text>
</comment>
<sequence length="266" mass="28253">MAMTMVSSDVKRGRSGQRGAEGDSGGTASVLKALKLLEVFRSGDSTLGVTEIARRVEVPTSTAYRLLAYLVEGGFVVKDGSKYRLGNRLFALGNQVPLCQPKGLREQVSPHLGELYAATGLTVKLGILEGLEVIILDKVAGLRTAPAPTAVGGRLPANCTSMGKALLAFGENSLLLDSSQLPRLTRYSINSRELLERQFDEIRASRLSYGSEEAMIGQVCVASPIIQEGRAVAAISLSARPNDPNLSRSIGALASAARQLERSLVL</sequence>
<protein>
    <recommendedName>
        <fullName evidence="6">Glycerol operon regulatory protein</fullName>
    </recommendedName>
</protein>
<dbReference type="PROSITE" id="PS51077">
    <property type="entry name" value="HTH_ICLR"/>
    <property type="match status" value="1"/>
</dbReference>
<evidence type="ECO:0000256" key="7">
    <source>
        <dbReference type="SAM" id="MobiDB-lite"/>
    </source>
</evidence>
<accession>A0A6B8W3V7</accession>
<evidence type="ECO:0000256" key="4">
    <source>
        <dbReference type="ARBA" id="ARBA00023163"/>
    </source>
</evidence>